<organism evidence="1 2">
    <name type="scientific">Caenorhabditis auriculariae</name>
    <dbReference type="NCBI Taxonomy" id="2777116"/>
    <lineage>
        <taxon>Eukaryota</taxon>
        <taxon>Metazoa</taxon>
        <taxon>Ecdysozoa</taxon>
        <taxon>Nematoda</taxon>
        <taxon>Chromadorea</taxon>
        <taxon>Rhabditida</taxon>
        <taxon>Rhabditina</taxon>
        <taxon>Rhabditomorpha</taxon>
        <taxon>Rhabditoidea</taxon>
        <taxon>Rhabditidae</taxon>
        <taxon>Peloderinae</taxon>
        <taxon>Caenorhabditis</taxon>
    </lineage>
</organism>
<dbReference type="Proteomes" id="UP000835052">
    <property type="component" value="Unassembled WGS sequence"/>
</dbReference>
<evidence type="ECO:0000313" key="1">
    <source>
        <dbReference type="EMBL" id="CAD6199823.1"/>
    </source>
</evidence>
<reference evidence="1" key="1">
    <citation type="submission" date="2020-10" db="EMBL/GenBank/DDBJ databases">
        <authorList>
            <person name="Kikuchi T."/>
        </authorList>
    </citation>
    <scope>NUCLEOTIDE SEQUENCE</scope>
    <source>
        <strain evidence="1">NKZ352</strain>
    </source>
</reference>
<evidence type="ECO:0000313" key="2">
    <source>
        <dbReference type="Proteomes" id="UP000835052"/>
    </source>
</evidence>
<sequence length="84" mass="10074">MWMNTTSYFKDGYVSQSTDYHFYRAHRSATGCVPAYGPKGHKFDLRREQTKCRWTVHETGVDQERHMEHHAFLEIVVDECHRRN</sequence>
<accession>A0A8S1HT17</accession>
<gene>
    <name evidence="1" type="ORF">CAUJ_LOCUS15722</name>
</gene>
<protein>
    <submittedName>
        <fullName evidence="1">Uncharacterized protein</fullName>
    </submittedName>
</protein>
<dbReference type="EMBL" id="CAJGYM010000206">
    <property type="protein sequence ID" value="CAD6199823.1"/>
    <property type="molecule type" value="Genomic_DNA"/>
</dbReference>
<proteinExistence type="predicted"/>
<keyword evidence="2" id="KW-1185">Reference proteome</keyword>
<dbReference type="AlphaFoldDB" id="A0A8S1HT17"/>
<name>A0A8S1HT17_9PELO</name>
<comment type="caution">
    <text evidence="1">The sequence shown here is derived from an EMBL/GenBank/DDBJ whole genome shotgun (WGS) entry which is preliminary data.</text>
</comment>